<dbReference type="GO" id="GO:0015631">
    <property type="term" value="F:tubulin binding"/>
    <property type="evidence" value="ECO:0007669"/>
    <property type="project" value="InterPro"/>
</dbReference>
<keyword evidence="3" id="KW-1185">Reference proteome</keyword>
<dbReference type="Pfam" id="PF05517">
    <property type="entry name" value="p25-alpha"/>
    <property type="match status" value="1"/>
</dbReference>
<dbReference type="AlphaFoldDB" id="A0A9N9QSQ4"/>
<dbReference type="SUPFAM" id="SSF47473">
    <property type="entry name" value="EF-hand"/>
    <property type="match status" value="1"/>
</dbReference>
<evidence type="ECO:0000313" key="3">
    <source>
        <dbReference type="Proteomes" id="UP001152799"/>
    </source>
</evidence>
<protein>
    <recommendedName>
        <fullName evidence="4">TPPP family protein</fullName>
    </recommendedName>
</protein>
<proteinExistence type="inferred from homology"/>
<sequence>MSTKLDQQFILFSKFGDPKSDGKTITLTQVDKWFKQAQIFDRKFTPTDTGVAFNKFKSKTINLSNFNNFLDDLAEQKKKDAEELRFKLIDCGLPGTTKVTTIASSSAITETHKFTGAHNK</sequence>
<accession>A0A9N9QSQ4</accession>
<dbReference type="EMBL" id="OU892284">
    <property type="protein sequence ID" value="CAG9772775.1"/>
    <property type="molecule type" value="Genomic_DNA"/>
</dbReference>
<dbReference type="OrthoDB" id="548799at2759"/>
<dbReference type="GO" id="GO:0046785">
    <property type="term" value="P:microtubule polymerization"/>
    <property type="evidence" value="ECO:0007669"/>
    <property type="project" value="InterPro"/>
</dbReference>
<evidence type="ECO:0000256" key="1">
    <source>
        <dbReference type="ARBA" id="ARBA00010994"/>
    </source>
</evidence>
<dbReference type="GO" id="GO:0001578">
    <property type="term" value="P:microtubule bundle formation"/>
    <property type="evidence" value="ECO:0007669"/>
    <property type="project" value="TreeGrafter"/>
</dbReference>
<dbReference type="GO" id="GO:0032273">
    <property type="term" value="P:positive regulation of protein polymerization"/>
    <property type="evidence" value="ECO:0007669"/>
    <property type="project" value="TreeGrafter"/>
</dbReference>
<organism evidence="2 3">
    <name type="scientific">Ceutorhynchus assimilis</name>
    <name type="common">cabbage seed weevil</name>
    <dbReference type="NCBI Taxonomy" id="467358"/>
    <lineage>
        <taxon>Eukaryota</taxon>
        <taxon>Metazoa</taxon>
        <taxon>Ecdysozoa</taxon>
        <taxon>Arthropoda</taxon>
        <taxon>Hexapoda</taxon>
        <taxon>Insecta</taxon>
        <taxon>Pterygota</taxon>
        <taxon>Neoptera</taxon>
        <taxon>Endopterygota</taxon>
        <taxon>Coleoptera</taxon>
        <taxon>Polyphaga</taxon>
        <taxon>Cucujiformia</taxon>
        <taxon>Curculionidae</taxon>
        <taxon>Ceutorhynchinae</taxon>
        <taxon>Ceutorhynchus</taxon>
    </lineage>
</organism>
<gene>
    <name evidence="2" type="ORF">CEUTPL_LOCUS13178</name>
</gene>
<reference evidence="2" key="1">
    <citation type="submission" date="2022-01" db="EMBL/GenBank/DDBJ databases">
        <authorList>
            <person name="King R."/>
        </authorList>
    </citation>
    <scope>NUCLEOTIDE SEQUENCE</scope>
</reference>
<evidence type="ECO:0000313" key="2">
    <source>
        <dbReference type="EMBL" id="CAG9772775.1"/>
    </source>
</evidence>
<name>A0A9N9QSQ4_9CUCU</name>
<dbReference type="PANTHER" id="PTHR12932:SF9">
    <property type="entry name" value="TUBULIN POLYMERIZATION-PROMOTING PROTEIN HOMOLOG"/>
    <property type="match status" value="1"/>
</dbReference>
<dbReference type="Proteomes" id="UP001152799">
    <property type="component" value="Chromosome 8"/>
</dbReference>
<dbReference type="InterPro" id="IPR011992">
    <property type="entry name" value="EF-hand-dom_pair"/>
</dbReference>
<evidence type="ECO:0008006" key="4">
    <source>
        <dbReference type="Google" id="ProtNLM"/>
    </source>
</evidence>
<dbReference type="InterPro" id="IPR008907">
    <property type="entry name" value="TPP/p25"/>
</dbReference>
<comment type="similarity">
    <text evidence="1">Belongs to the TPPP family.</text>
</comment>
<dbReference type="GO" id="GO:0005874">
    <property type="term" value="C:microtubule"/>
    <property type="evidence" value="ECO:0007669"/>
    <property type="project" value="TreeGrafter"/>
</dbReference>
<dbReference type="Gene3D" id="1.10.238.10">
    <property type="entry name" value="EF-hand"/>
    <property type="match status" value="1"/>
</dbReference>
<dbReference type="PANTHER" id="PTHR12932">
    <property type="entry name" value="P25 ALPHA-RELATED"/>
    <property type="match status" value="1"/>
</dbReference>